<accession>A0AAV3RQ06</accession>
<dbReference type="EMBL" id="BAABME010011436">
    <property type="protein sequence ID" value="GAA0183763.1"/>
    <property type="molecule type" value="Genomic_DNA"/>
</dbReference>
<evidence type="ECO:0000313" key="1">
    <source>
        <dbReference type="EMBL" id="GAA0183763.1"/>
    </source>
</evidence>
<organism evidence="1 2">
    <name type="scientific">Lithospermum erythrorhizon</name>
    <name type="common">Purple gromwell</name>
    <name type="synonym">Lithospermum officinale var. erythrorhizon</name>
    <dbReference type="NCBI Taxonomy" id="34254"/>
    <lineage>
        <taxon>Eukaryota</taxon>
        <taxon>Viridiplantae</taxon>
        <taxon>Streptophyta</taxon>
        <taxon>Embryophyta</taxon>
        <taxon>Tracheophyta</taxon>
        <taxon>Spermatophyta</taxon>
        <taxon>Magnoliopsida</taxon>
        <taxon>eudicotyledons</taxon>
        <taxon>Gunneridae</taxon>
        <taxon>Pentapetalae</taxon>
        <taxon>asterids</taxon>
        <taxon>lamiids</taxon>
        <taxon>Boraginales</taxon>
        <taxon>Boraginaceae</taxon>
        <taxon>Boraginoideae</taxon>
        <taxon>Lithospermeae</taxon>
        <taxon>Lithospermum</taxon>
    </lineage>
</organism>
<protein>
    <recommendedName>
        <fullName evidence="3">Reverse transcriptase zinc-binding domain-containing protein</fullName>
    </recommendedName>
</protein>
<dbReference type="Proteomes" id="UP001454036">
    <property type="component" value="Unassembled WGS sequence"/>
</dbReference>
<name>A0AAV3RQ06_LITER</name>
<evidence type="ECO:0008006" key="3">
    <source>
        <dbReference type="Google" id="ProtNLM"/>
    </source>
</evidence>
<reference evidence="1 2" key="1">
    <citation type="submission" date="2024-01" db="EMBL/GenBank/DDBJ databases">
        <title>The complete chloroplast genome sequence of Lithospermum erythrorhizon: insights into the phylogenetic relationship among Boraginaceae species and the maternal lineages of purple gromwells.</title>
        <authorList>
            <person name="Okada T."/>
            <person name="Watanabe K."/>
        </authorList>
    </citation>
    <scope>NUCLEOTIDE SEQUENCE [LARGE SCALE GENOMIC DNA]</scope>
</reference>
<comment type="caution">
    <text evidence="1">The sequence shown here is derived from an EMBL/GenBank/DDBJ whole genome shotgun (WGS) entry which is preliminary data.</text>
</comment>
<sequence length="113" mass="13454">MRWRVSQLIRDGAWREDVIKELFAEDDVKQILAIPSSKFHVRDKLVWHHIKSGIYITSSGYKSARELKKNGELRSNQMGECSSRNEDEGELWRNLWGLRIPPRVRNFIWRCTQ</sequence>
<gene>
    <name evidence="1" type="ORF">LIER_31117</name>
</gene>
<proteinExistence type="predicted"/>
<dbReference type="AlphaFoldDB" id="A0AAV3RQ06"/>
<keyword evidence="2" id="KW-1185">Reference proteome</keyword>
<evidence type="ECO:0000313" key="2">
    <source>
        <dbReference type="Proteomes" id="UP001454036"/>
    </source>
</evidence>